<organism evidence="1 2">
    <name type="scientific">Ameiurus melas</name>
    <name type="common">Black bullhead</name>
    <name type="synonym">Silurus melas</name>
    <dbReference type="NCBI Taxonomy" id="219545"/>
    <lineage>
        <taxon>Eukaryota</taxon>
        <taxon>Metazoa</taxon>
        <taxon>Chordata</taxon>
        <taxon>Craniata</taxon>
        <taxon>Vertebrata</taxon>
        <taxon>Euteleostomi</taxon>
        <taxon>Actinopterygii</taxon>
        <taxon>Neopterygii</taxon>
        <taxon>Teleostei</taxon>
        <taxon>Ostariophysi</taxon>
        <taxon>Siluriformes</taxon>
        <taxon>Ictaluridae</taxon>
        <taxon>Ameiurus</taxon>
    </lineage>
</organism>
<dbReference type="Proteomes" id="UP000593565">
    <property type="component" value="Unassembled WGS sequence"/>
</dbReference>
<protein>
    <submittedName>
        <fullName evidence="1">Uncharacterized protein</fullName>
    </submittedName>
</protein>
<reference evidence="1 2" key="1">
    <citation type="submission" date="2020-02" db="EMBL/GenBank/DDBJ databases">
        <title>A chromosome-scale genome assembly of the black bullhead catfish (Ameiurus melas).</title>
        <authorList>
            <person name="Wen M."/>
            <person name="Zham M."/>
            <person name="Cabau C."/>
            <person name="Klopp C."/>
            <person name="Donnadieu C."/>
            <person name="Roques C."/>
            <person name="Bouchez O."/>
            <person name="Lampietro C."/>
            <person name="Jouanno E."/>
            <person name="Herpin A."/>
            <person name="Louis A."/>
            <person name="Berthelot C."/>
            <person name="Parey E."/>
            <person name="Roest-Crollius H."/>
            <person name="Braasch I."/>
            <person name="Postlethwait J."/>
            <person name="Robinson-Rechavi M."/>
            <person name="Echchiki A."/>
            <person name="Begum T."/>
            <person name="Montfort J."/>
            <person name="Schartl M."/>
            <person name="Bobe J."/>
            <person name="Guiguen Y."/>
        </authorList>
    </citation>
    <scope>NUCLEOTIDE SEQUENCE [LARGE SCALE GENOMIC DNA]</scope>
    <source>
        <strain evidence="1">M_S1</strain>
        <tissue evidence="1">Blood</tissue>
    </source>
</reference>
<sequence>MDVQWSTWRSPQSSVVFDHTMCGPLGMQASWSASHNRFNPHRPVICAPVTGEQRGMTKATTDIDASLRNAIKDVSFLLCVFFLNLM</sequence>
<gene>
    <name evidence="1" type="ORF">AMELA_G00040610</name>
</gene>
<dbReference type="AlphaFoldDB" id="A0A7J6BB98"/>
<evidence type="ECO:0000313" key="2">
    <source>
        <dbReference type="Proteomes" id="UP000593565"/>
    </source>
</evidence>
<dbReference type="EMBL" id="JAAGNN010000003">
    <property type="protein sequence ID" value="KAF4091757.1"/>
    <property type="molecule type" value="Genomic_DNA"/>
</dbReference>
<accession>A0A7J6BB98</accession>
<evidence type="ECO:0000313" key="1">
    <source>
        <dbReference type="EMBL" id="KAF4091757.1"/>
    </source>
</evidence>
<proteinExistence type="predicted"/>
<name>A0A7J6BB98_AMEME</name>
<comment type="caution">
    <text evidence="1">The sequence shown here is derived from an EMBL/GenBank/DDBJ whole genome shotgun (WGS) entry which is preliminary data.</text>
</comment>
<keyword evidence="2" id="KW-1185">Reference proteome</keyword>